<feature type="region of interest" description="Disordered" evidence="11">
    <location>
        <begin position="29"/>
        <end position="57"/>
    </location>
</feature>
<dbReference type="SMART" id="SM00235">
    <property type="entry name" value="ZnMc"/>
    <property type="match status" value="1"/>
</dbReference>
<comment type="caution">
    <text evidence="8">Lacks conserved residue(s) required for the propagation of feature annotation.</text>
</comment>
<accession>A0AAV2PRM7</accession>
<evidence type="ECO:0000256" key="9">
    <source>
        <dbReference type="PROSITE-ProRule" id="PRU01211"/>
    </source>
</evidence>
<dbReference type="GO" id="GO:0006508">
    <property type="term" value="P:proteolysis"/>
    <property type="evidence" value="ECO:0007669"/>
    <property type="project" value="UniProtKB-KW"/>
</dbReference>
<dbReference type="GO" id="GO:0008270">
    <property type="term" value="F:zinc ion binding"/>
    <property type="evidence" value="ECO:0007669"/>
    <property type="project" value="UniProtKB-UniRule"/>
</dbReference>
<feature type="non-terminal residue" evidence="14">
    <location>
        <position position="578"/>
    </location>
</feature>
<dbReference type="PANTHER" id="PTHR10127">
    <property type="entry name" value="DISCOIDIN, CUB, EGF, LAMININ , AND ZINC METALLOPROTEASE DOMAIN CONTAINING"/>
    <property type="match status" value="1"/>
</dbReference>
<evidence type="ECO:0000256" key="11">
    <source>
        <dbReference type="SAM" id="MobiDB-lite"/>
    </source>
</evidence>
<feature type="active site" evidence="9">
    <location>
        <position position="253"/>
    </location>
</feature>
<dbReference type="PROSITE" id="PS51864">
    <property type="entry name" value="ASTACIN"/>
    <property type="match status" value="1"/>
</dbReference>
<feature type="region of interest" description="Disordered" evidence="11">
    <location>
        <begin position="131"/>
        <end position="154"/>
    </location>
</feature>
<evidence type="ECO:0000256" key="4">
    <source>
        <dbReference type="ARBA" id="ARBA00022801"/>
    </source>
</evidence>
<evidence type="ECO:0000259" key="13">
    <source>
        <dbReference type="PROSITE" id="PS51864"/>
    </source>
</evidence>
<feature type="domain" description="Peptidase M12A" evidence="13">
    <location>
        <begin position="157"/>
        <end position="360"/>
    </location>
</feature>
<evidence type="ECO:0000256" key="6">
    <source>
        <dbReference type="ARBA" id="ARBA00023049"/>
    </source>
</evidence>
<dbReference type="AlphaFoldDB" id="A0AAV2PRM7"/>
<dbReference type="InterPro" id="IPR024079">
    <property type="entry name" value="MetalloPept_cat_dom_sf"/>
</dbReference>
<dbReference type="CDD" id="cd04280">
    <property type="entry name" value="ZnMc_astacin_like"/>
    <property type="match status" value="1"/>
</dbReference>
<feature type="binding site" evidence="9">
    <location>
        <position position="262"/>
    </location>
    <ligand>
        <name>Zn(2+)</name>
        <dbReference type="ChEBI" id="CHEBI:29105"/>
        <note>catalytic</note>
    </ligand>
</feature>
<keyword evidence="5 9" id="KW-0862">Zinc</keyword>
<evidence type="ECO:0000313" key="14">
    <source>
        <dbReference type="EMBL" id="CAL4064049.1"/>
    </source>
</evidence>
<evidence type="ECO:0000256" key="8">
    <source>
        <dbReference type="PROSITE-ProRule" id="PRU00059"/>
    </source>
</evidence>
<gene>
    <name evidence="14" type="ORF">MNOR_LOCUS3801</name>
</gene>
<dbReference type="GO" id="GO:0004222">
    <property type="term" value="F:metalloendopeptidase activity"/>
    <property type="evidence" value="ECO:0007669"/>
    <property type="project" value="UniProtKB-UniRule"/>
</dbReference>
<dbReference type="PROSITE" id="PS01180">
    <property type="entry name" value="CUB"/>
    <property type="match status" value="1"/>
</dbReference>
<dbReference type="SUPFAM" id="SSF55486">
    <property type="entry name" value="Metalloproteases ('zincins'), catalytic domain"/>
    <property type="match status" value="1"/>
</dbReference>
<name>A0AAV2PRM7_MEGNR</name>
<dbReference type="Gene3D" id="3.40.390.10">
    <property type="entry name" value="Collagenase (Catalytic Domain)"/>
    <property type="match status" value="1"/>
</dbReference>
<dbReference type="InterPro" id="IPR035914">
    <property type="entry name" value="Sperma_CUB_dom_sf"/>
</dbReference>
<feature type="binding site" evidence="9">
    <location>
        <position position="256"/>
    </location>
    <ligand>
        <name>Zn(2+)</name>
        <dbReference type="ChEBI" id="CHEBI:29105"/>
        <note>catalytic</note>
    </ligand>
</feature>
<keyword evidence="7" id="KW-1015">Disulfide bond</keyword>
<evidence type="ECO:0000256" key="7">
    <source>
        <dbReference type="ARBA" id="ARBA00023157"/>
    </source>
</evidence>
<comment type="caution">
    <text evidence="14">The sequence shown here is derived from an EMBL/GenBank/DDBJ whole genome shotgun (WGS) entry which is preliminary data.</text>
</comment>
<dbReference type="PRINTS" id="PR00480">
    <property type="entry name" value="ASTACIN"/>
</dbReference>
<feature type="chain" id="PRO_5043094493" description="Metalloendopeptidase" evidence="10">
    <location>
        <begin position="29"/>
        <end position="578"/>
    </location>
</feature>
<keyword evidence="3 9" id="KW-0479">Metal-binding</keyword>
<keyword evidence="10" id="KW-0732">Signal</keyword>
<feature type="non-terminal residue" evidence="14">
    <location>
        <position position="1"/>
    </location>
</feature>
<dbReference type="Pfam" id="PF01400">
    <property type="entry name" value="Astacin"/>
    <property type="match status" value="1"/>
</dbReference>
<feature type="domain" description="CUB" evidence="12">
    <location>
        <begin position="389"/>
        <end position="514"/>
    </location>
</feature>
<organism evidence="14 15">
    <name type="scientific">Meganyctiphanes norvegica</name>
    <name type="common">Northern krill</name>
    <name type="synonym">Thysanopoda norvegica</name>
    <dbReference type="NCBI Taxonomy" id="48144"/>
    <lineage>
        <taxon>Eukaryota</taxon>
        <taxon>Metazoa</taxon>
        <taxon>Ecdysozoa</taxon>
        <taxon>Arthropoda</taxon>
        <taxon>Crustacea</taxon>
        <taxon>Multicrustacea</taxon>
        <taxon>Malacostraca</taxon>
        <taxon>Eumalacostraca</taxon>
        <taxon>Eucarida</taxon>
        <taxon>Euphausiacea</taxon>
        <taxon>Euphausiidae</taxon>
        <taxon>Meganyctiphanes</taxon>
    </lineage>
</organism>
<evidence type="ECO:0000256" key="5">
    <source>
        <dbReference type="ARBA" id="ARBA00022833"/>
    </source>
</evidence>
<keyword evidence="4 9" id="KW-0378">Hydrolase</keyword>
<evidence type="ECO:0000256" key="2">
    <source>
        <dbReference type="ARBA" id="ARBA00022670"/>
    </source>
</evidence>
<keyword evidence="15" id="KW-1185">Reference proteome</keyword>
<dbReference type="Proteomes" id="UP001497623">
    <property type="component" value="Unassembled WGS sequence"/>
</dbReference>
<dbReference type="InterPro" id="IPR001506">
    <property type="entry name" value="Peptidase_M12A"/>
</dbReference>
<evidence type="ECO:0000256" key="10">
    <source>
        <dbReference type="RuleBase" id="RU361183"/>
    </source>
</evidence>
<protein>
    <recommendedName>
        <fullName evidence="10">Metalloendopeptidase</fullName>
        <ecNumber evidence="10">3.4.24.-</ecNumber>
    </recommendedName>
</protein>
<dbReference type="PANTHER" id="PTHR10127:SF780">
    <property type="entry name" value="METALLOENDOPEPTIDASE"/>
    <property type="match status" value="1"/>
</dbReference>
<dbReference type="InterPro" id="IPR034035">
    <property type="entry name" value="Astacin-like_dom"/>
</dbReference>
<dbReference type="Gene3D" id="2.60.120.290">
    <property type="entry name" value="Spermadhesin, CUB domain"/>
    <property type="match status" value="1"/>
</dbReference>
<dbReference type="EC" id="3.4.24.-" evidence="10"/>
<evidence type="ECO:0000259" key="12">
    <source>
        <dbReference type="PROSITE" id="PS01180"/>
    </source>
</evidence>
<proteinExistence type="predicted"/>
<feature type="signal peptide" evidence="10">
    <location>
        <begin position="1"/>
        <end position="28"/>
    </location>
</feature>
<dbReference type="EMBL" id="CAXKWB010001340">
    <property type="protein sequence ID" value="CAL4064049.1"/>
    <property type="molecule type" value="Genomic_DNA"/>
</dbReference>
<sequence length="578" mass="65575">SRAVTMVLSTSVLRFQLVFLSLVYLTQGEGGPNNDTTDTPVWQPEPGQEPEPDTDTQFWGAEANEESNDTSGEIFTHLFEDLNPSDINGTVLFDGDIVLTAEQDRRIKAGIYKWLTKKCNVTGIRDYGEAFRDPLTPEEDGAQTRSSRPKDDRRDRKALTDLVYRWPTKYGVPVVPYLFYGARIEQTVIKDSMAHWMEHTCIRFERSNTTRKPHLQFFFGHGCWSYVGHIWFWWGQPVSLGQGCNTVGIIAHELGHALGFWHEQARSSRDEHVVVNMDNVIPGLEGNFATVNDNNYKVSYDYASDMHYGSRFFVQDIKICLILWDFIDEEMFTLSESLTNCNKQHAHQIYKIRKWLENCTMTVDPCENEGYIGKNCTCVCPKHTIGENCSTVITDYYAHLRSEKTETITEKQTISVSFKAEKFTKYIIAPECMVPVVKFTKFNMYGMSVTRRATFCYYEFLNIRNGSDFHNGMIFCGDQIKPGDVFRSTTRHLVLYTESSFLGSTGWAAEVTFEDMVDCGDIPMLTPNPSQSSNNGDDPSLLQLNEQLQPNTNQQGCMTSCSGCMSSCSGSMDPLAAC</sequence>
<reference evidence="14 15" key="1">
    <citation type="submission" date="2024-05" db="EMBL/GenBank/DDBJ databases">
        <authorList>
            <person name="Wallberg A."/>
        </authorList>
    </citation>
    <scope>NUCLEOTIDE SEQUENCE [LARGE SCALE GENOMIC DNA]</scope>
</reference>
<keyword evidence="6 9" id="KW-0482">Metalloprotease</keyword>
<dbReference type="InterPro" id="IPR006026">
    <property type="entry name" value="Peptidase_Metallo"/>
</dbReference>
<evidence type="ECO:0000256" key="3">
    <source>
        <dbReference type="ARBA" id="ARBA00022723"/>
    </source>
</evidence>
<dbReference type="SUPFAM" id="SSF49854">
    <property type="entry name" value="Spermadhesin, CUB domain"/>
    <property type="match status" value="1"/>
</dbReference>
<evidence type="ECO:0000313" key="15">
    <source>
        <dbReference type="Proteomes" id="UP001497623"/>
    </source>
</evidence>
<keyword evidence="2 9" id="KW-0645">Protease</keyword>
<keyword evidence="1" id="KW-0245">EGF-like domain</keyword>
<evidence type="ECO:0000256" key="1">
    <source>
        <dbReference type="ARBA" id="ARBA00022536"/>
    </source>
</evidence>
<feature type="binding site" evidence="9">
    <location>
        <position position="252"/>
    </location>
    <ligand>
        <name>Zn(2+)</name>
        <dbReference type="ChEBI" id="CHEBI:29105"/>
        <note>catalytic</note>
    </ligand>
</feature>
<dbReference type="InterPro" id="IPR000859">
    <property type="entry name" value="CUB_dom"/>
</dbReference>
<comment type="cofactor">
    <cofactor evidence="9 10">
        <name>Zn(2+)</name>
        <dbReference type="ChEBI" id="CHEBI:29105"/>
    </cofactor>
    <text evidence="9 10">Binds 1 zinc ion per subunit.</text>
</comment>